<dbReference type="SMART" id="SM00530">
    <property type="entry name" value="HTH_XRE"/>
    <property type="match status" value="1"/>
</dbReference>
<dbReference type="Pfam" id="PF01381">
    <property type="entry name" value="HTH_3"/>
    <property type="match status" value="1"/>
</dbReference>
<dbReference type="eggNOG" id="COG1476">
    <property type="taxonomic scope" value="Bacteria"/>
</dbReference>
<dbReference type="Gene3D" id="1.10.260.40">
    <property type="entry name" value="lambda repressor-like DNA-binding domains"/>
    <property type="match status" value="1"/>
</dbReference>
<dbReference type="SUPFAM" id="SSF47413">
    <property type="entry name" value="lambda repressor-like DNA-binding domains"/>
    <property type="match status" value="1"/>
</dbReference>
<dbReference type="PANTHER" id="PTHR43236">
    <property type="entry name" value="ANTITOXIN HIGA1"/>
    <property type="match status" value="1"/>
</dbReference>
<evidence type="ECO:0000313" key="3">
    <source>
        <dbReference type="Proteomes" id="UP000001625"/>
    </source>
</evidence>
<dbReference type="STRING" id="580332.Slit_2439"/>
<dbReference type="eggNOG" id="COG2856">
    <property type="taxonomic scope" value="Bacteria"/>
</dbReference>
<dbReference type="EMBL" id="CP001965">
    <property type="protein sequence ID" value="ADE12664.1"/>
    <property type="molecule type" value="Genomic_DNA"/>
</dbReference>
<dbReference type="Proteomes" id="UP000001625">
    <property type="component" value="Chromosome"/>
</dbReference>
<dbReference type="InterPro" id="IPR001387">
    <property type="entry name" value="Cro/C1-type_HTH"/>
</dbReference>
<dbReference type="GO" id="GO:0003677">
    <property type="term" value="F:DNA binding"/>
    <property type="evidence" value="ECO:0007669"/>
    <property type="project" value="InterPro"/>
</dbReference>
<dbReference type="KEGG" id="slt:Slit_2439"/>
<gene>
    <name evidence="2" type="ordered locus">Slit_2439</name>
</gene>
<proteinExistence type="predicted"/>
<protein>
    <submittedName>
        <fullName evidence="2">Transcriptional regulator, XRE family</fullName>
    </submittedName>
</protein>
<organism evidence="2 3">
    <name type="scientific">Sideroxydans lithotrophicus (strain ES-1)</name>
    <dbReference type="NCBI Taxonomy" id="580332"/>
    <lineage>
        <taxon>Bacteria</taxon>
        <taxon>Pseudomonadati</taxon>
        <taxon>Pseudomonadota</taxon>
        <taxon>Betaproteobacteria</taxon>
        <taxon>Nitrosomonadales</taxon>
        <taxon>Gallionellaceae</taxon>
        <taxon>Sideroxydans</taxon>
    </lineage>
</organism>
<sequence>MEKLLNSAAIQSALAERGITQKQLASEVGTSSQAVTNWLKGKDFPRPASLLKLATTLGLTFDQLVLTNDVGRPVIAYRKKANAKTTDAHIAKAEGIGMLLKPLVTHLPELQALRTLITSPSTEYDKLQIIVSQTRSRLGLGEQAVLAYENLIGEFKDCGAILVPVLWGAKGNHENALHIRLPQEDVTFIFLNLDTRLEDFKFWMAHELAHVLTPELSGKNEGEDFADAFAGALLYPKACAEQTYRAATQQTSLDRAIEVLWQQATAHMISLNTVFQQVQRYAKANNLMLLPIEEKYIHTVRNSLRGPLVSETMFDPMPPSPQRYIAACEKTFQTGFFQALKRMIHVSGTGASYVRQVLDTSLQDASALYEELIR</sequence>
<evidence type="ECO:0000259" key="1">
    <source>
        <dbReference type="PROSITE" id="PS50943"/>
    </source>
</evidence>
<evidence type="ECO:0000313" key="2">
    <source>
        <dbReference type="EMBL" id="ADE12664.1"/>
    </source>
</evidence>
<dbReference type="InterPro" id="IPR052345">
    <property type="entry name" value="Rad_response_metalloprotease"/>
</dbReference>
<dbReference type="AlphaFoldDB" id="D5CMJ2"/>
<accession>D5CMJ2</accession>
<feature type="domain" description="HTH cro/C1-type" evidence="1">
    <location>
        <begin position="10"/>
        <end position="64"/>
    </location>
</feature>
<dbReference type="PROSITE" id="PS50943">
    <property type="entry name" value="HTH_CROC1"/>
    <property type="match status" value="1"/>
</dbReference>
<dbReference type="HOGENOM" id="CLU_062377_0_0_4"/>
<dbReference type="OrthoDB" id="9124406at2"/>
<dbReference type="InterPro" id="IPR010982">
    <property type="entry name" value="Lambda_DNA-bd_dom_sf"/>
</dbReference>
<keyword evidence="3" id="KW-1185">Reference proteome</keyword>
<dbReference type="PANTHER" id="PTHR43236:SF2">
    <property type="entry name" value="BLL0069 PROTEIN"/>
    <property type="match status" value="1"/>
</dbReference>
<dbReference type="RefSeq" id="WP_013030562.1">
    <property type="nucleotide sequence ID" value="NC_013959.1"/>
</dbReference>
<dbReference type="CDD" id="cd00093">
    <property type="entry name" value="HTH_XRE"/>
    <property type="match status" value="1"/>
</dbReference>
<name>D5CMJ2_SIDLE</name>
<reference evidence="2 3" key="1">
    <citation type="submission" date="2010-03" db="EMBL/GenBank/DDBJ databases">
        <title>Complete sequence of Sideroxydans lithotrophicus ES-1.</title>
        <authorList>
            <consortium name="US DOE Joint Genome Institute"/>
            <person name="Lucas S."/>
            <person name="Copeland A."/>
            <person name="Lapidus A."/>
            <person name="Cheng J.-F."/>
            <person name="Bruce D."/>
            <person name="Goodwin L."/>
            <person name="Pitluck S."/>
            <person name="Munk A.C."/>
            <person name="Detter J.C."/>
            <person name="Han C."/>
            <person name="Tapia R."/>
            <person name="Larimer F."/>
            <person name="Land M."/>
            <person name="Hauser L."/>
            <person name="Kyrpides N."/>
            <person name="Ivanova N."/>
            <person name="Emerson D."/>
            <person name="Woyke T."/>
        </authorList>
    </citation>
    <scope>NUCLEOTIDE SEQUENCE [LARGE SCALE GENOMIC DNA]</scope>
    <source>
        <strain evidence="2 3">ES-1</strain>
    </source>
</reference>